<dbReference type="Pfam" id="PF03184">
    <property type="entry name" value="DDE_1"/>
    <property type="match status" value="1"/>
</dbReference>
<evidence type="ECO:0000256" key="1">
    <source>
        <dbReference type="SAM" id="MobiDB-lite"/>
    </source>
</evidence>
<dbReference type="AlphaFoldDB" id="A0A8K0CQG0"/>
<dbReference type="InterPro" id="IPR036397">
    <property type="entry name" value="RNaseH_sf"/>
</dbReference>
<name>A0A8K0CQG0_IGNLU</name>
<gene>
    <name evidence="3" type="ORF">ILUMI_18313</name>
</gene>
<dbReference type="Proteomes" id="UP000801492">
    <property type="component" value="Unassembled WGS sequence"/>
</dbReference>
<sequence length="175" mass="20658">MKRDVFYEYVANDFNNWIIEEKIKKPIILLLDGHKPHMTLALSEFCEKNQIILHALPPNTIHILQPADVSVFRPLKQGWKNTIQKWQSKPENINSSVNKTNFCRLFDETLRTCKMTTAIKNAFIRCELFPLNSNNRDFTKCVKNFQERHQIKNNEPENESTVRDLRSTEKVIKKN</sequence>
<protein>
    <recommendedName>
        <fullName evidence="2">DDE-1 domain-containing protein</fullName>
    </recommendedName>
</protein>
<feature type="region of interest" description="Disordered" evidence="1">
    <location>
        <begin position="154"/>
        <end position="175"/>
    </location>
</feature>
<evidence type="ECO:0000313" key="3">
    <source>
        <dbReference type="EMBL" id="KAF2887860.1"/>
    </source>
</evidence>
<dbReference type="OrthoDB" id="6764961at2759"/>
<dbReference type="GO" id="GO:0003676">
    <property type="term" value="F:nucleic acid binding"/>
    <property type="evidence" value="ECO:0007669"/>
    <property type="project" value="InterPro"/>
</dbReference>
<dbReference type="EMBL" id="VTPC01081386">
    <property type="protein sequence ID" value="KAF2887860.1"/>
    <property type="molecule type" value="Genomic_DNA"/>
</dbReference>
<feature type="domain" description="DDE-1" evidence="2">
    <location>
        <begin position="2"/>
        <end position="102"/>
    </location>
</feature>
<dbReference type="Gene3D" id="3.30.420.10">
    <property type="entry name" value="Ribonuclease H-like superfamily/Ribonuclease H"/>
    <property type="match status" value="1"/>
</dbReference>
<evidence type="ECO:0000259" key="2">
    <source>
        <dbReference type="Pfam" id="PF03184"/>
    </source>
</evidence>
<organism evidence="3 4">
    <name type="scientific">Ignelater luminosus</name>
    <name type="common">Cucubano</name>
    <name type="synonym">Pyrophorus luminosus</name>
    <dbReference type="NCBI Taxonomy" id="2038154"/>
    <lineage>
        <taxon>Eukaryota</taxon>
        <taxon>Metazoa</taxon>
        <taxon>Ecdysozoa</taxon>
        <taxon>Arthropoda</taxon>
        <taxon>Hexapoda</taxon>
        <taxon>Insecta</taxon>
        <taxon>Pterygota</taxon>
        <taxon>Neoptera</taxon>
        <taxon>Endopterygota</taxon>
        <taxon>Coleoptera</taxon>
        <taxon>Polyphaga</taxon>
        <taxon>Elateriformia</taxon>
        <taxon>Elateroidea</taxon>
        <taxon>Elateridae</taxon>
        <taxon>Agrypninae</taxon>
        <taxon>Pyrophorini</taxon>
        <taxon>Ignelater</taxon>
    </lineage>
</organism>
<accession>A0A8K0CQG0</accession>
<proteinExistence type="predicted"/>
<comment type="caution">
    <text evidence="3">The sequence shown here is derived from an EMBL/GenBank/DDBJ whole genome shotgun (WGS) entry which is preliminary data.</text>
</comment>
<dbReference type="InterPro" id="IPR004875">
    <property type="entry name" value="DDE_SF_endonuclease_dom"/>
</dbReference>
<reference evidence="3" key="1">
    <citation type="submission" date="2019-08" db="EMBL/GenBank/DDBJ databases">
        <title>The genome of the North American firefly Photinus pyralis.</title>
        <authorList>
            <consortium name="Photinus pyralis genome working group"/>
            <person name="Fallon T.R."/>
            <person name="Sander Lower S.E."/>
            <person name="Weng J.-K."/>
        </authorList>
    </citation>
    <scope>NUCLEOTIDE SEQUENCE</scope>
    <source>
        <strain evidence="3">TRF0915ILg1</strain>
        <tissue evidence="3">Whole body</tissue>
    </source>
</reference>
<evidence type="ECO:0000313" key="4">
    <source>
        <dbReference type="Proteomes" id="UP000801492"/>
    </source>
</evidence>
<keyword evidence="4" id="KW-1185">Reference proteome</keyword>